<comment type="caution">
    <text evidence="2">The sequence shown here is derived from an EMBL/GenBank/DDBJ whole genome shotgun (WGS) entry which is preliminary data.</text>
</comment>
<name>Q4RZK5_TETNG</name>
<sequence>MTARVGGLTLAQSPSRAPTGLQDTEAHQDARKVEE</sequence>
<accession>Q4RZK5</accession>
<evidence type="ECO:0000256" key="1">
    <source>
        <dbReference type="SAM" id="MobiDB-lite"/>
    </source>
</evidence>
<organism evidence="2">
    <name type="scientific">Tetraodon nigroviridis</name>
    <name type="common">Spotted green pufferfish</name>
    <name type="synonym">Chelonodon nigroviridis</name>
    <dbReference type="NCBI Taxonomy" id="99883"/>
    <lineage>
        <taxon>Eukaryota</taxon>
        <taxon>Metazoa</taxon>
        <taxon>Chordata</taxon>
        <taxon>Craniata</taxon>
        <taxon>Vertebrata</taxon>
        <taxon>Euteleostomi</taxon>
        <taxon>Actinopterygii</taxon>
        <taxon>Neopterygii</taxon>
        <taxon>Teleostei</taxon>
        <taxon>Neoteleostei</taxon>
        <taxon>Acanthomorphata</taxon>
        <taxon>Eupercaria</taxon>
        <taxon>Tetraodontiformes</taxon>
        <taxon>Tetradontoidea</taxon>
        <taxon>Tetraodontidae</taxon>
        <taxon>Tetraodon</taxon>
    </lineage>
</organism>
<dbReference type="AlphaFoldDB" id="Q4RZK5"/>
<proteinExistence type="predicted"/>
<dbReference type="KEGG" id="tng:GSTEN00026431G001"/>
<reference evidence="2" key="1">
    <citation type="journal article" date="2004" name="Nature">
        <title>Genome duplication in the teleost fish Tetraodon nigroviridis reveals the early vertebrate proto-karyotype.</title>
        <authorList>
            <person name="Jaillon O."/>
            <person name="Aury J.-M."/>
            <person name="Brunet F."/>
            <person name="Petit J.-L."/>
            <person name="Stange-Thomann N."/>
            <person name="Mauceli E."/>
            <person name="Bouneau L."/>
            <person name="Fischer C."/>
            <person name="Ozouf-Costaz C."/>
            <person name="Bernot A."/>
            <person name="Nicaud S."/>
            <person name="Jaffe D."/>
            <person name="Fisher S."/>
            <person name="Lutfalla G."/>
            <person name="Dossat C."/>
            <person name="Segurens B."/>
            <person name="Dasilva C."/>
            <person name="Salanoubat M."/>
            <person name="Levy M."/>
            <person name="Boudet N."/>
            <person name="Castellano S."/>
            <person name="Anthouard V."/>
            <person name="Jubin C."/>
            <person name="Castelli V."/>
            <person name="Katinka M."/>
            <person name="Vacherie B."/>
            <person name="Biemont C."/>
            <person name="Skalli Z."/>
            <person name="Cattolico L."/>
            <person name="Poulain J."/>
            <person name="De Berardinis V."/>
            <person name="Cruaud C."/>
            <person name="Duprat S."/>
            <person name="Brottier P."/>
            <person name="Coutanceau J.-P."/>
            <person name="Gouzy J."/>
            <person name="Parra G."/>
            <person name="Lardier G."/>
            <person name="Chapple C."/>
            <person name="McKernan K.J."/>
            <person name="McEwan P."/>
            <person name="Bosak S."/>
            <person name="Kellis M."/>
            <person name="Volff J.-N."/>
            <person name="Guigo R."/>
            <person name="Zody M.C."/>
            <person name="Mesirov J."/>
            <person name="Lindblad-Toh K."/>
            <person name="Birren B."/>
            <person name="Nusbaum C."/>
            <person name="Kahn D."/>
            <person name="Robinson-Rechavi M."/>
            <person name="Laudet V."/>
            <person name="Schachter V."/>
            <person name="Quetier F."/>
            <person name="Saurin W."/>
            <person name="Scarpelli C."/>
            <person name="Wincker P."/>
            <person name="Lander E.S."/>
            <person name="Weissenbach J."/>
            <person name="Roest Crollius H."/>
        </authorList>
    </citation>
    <scope>NUCLEOTIDE SEQUENCE [LARGE SCALE GENOMIC DNA]</scope>
</reference>
<dbReference type="EMBL" id="CAAE01014786">
    <property type="protein sequence ID" value="CAG06177.1"/>
    <property type="molecule type" value="Genomic_DNA"/>
</dbReference>
<gene>
    <name evidence="2" type="ORF">GSTENG00026431001</name>
</gene>
<reference evidence="2" key="2">
    <citation type="submission" date="2004-02" db="EMBL/GenBank/DDBJ databases">
        <authorList>
            <consortium name="Genoscope"/>
            <consortium name="Whitehead Institute Centre for Genome Research"/>
        </authorList>
    </citation>
    <scope>NUCLEOTIDE SEQUENCE</scope>
</reference>
<evidence type="ECO:0000313" key="2">
    <source>
        <dbReference type="EMBL" id="CAG06177.1"/>
    </source>
</evidence>
<feature type="compositionally biased region" description="Basic and acidic residues" evidence="1">
    <location>
        <begin position="24"/>
        <end position="35"/>
    </location>
</feature>
<protein>
    <submittedName>
        <fullName evidence="2">(spotted green pufferfish) hypothetical protein</fullName>
    </submittedName>
</protein>
<feature type="region of interest" description="Disordered" evidence="1">
    <location>
        <begin position="1"/>
        <end position="35"/>
    </location>
</feature>